<dbReference type="Proteomes" id="UP000193317">
    <property type="component" value="Unassembled WGS sequence"/>
</dbReference>
<feature type="region of interest" description="Disordered" evidence="1">
    <location>
        <begin position="135"/>
        <end position="166"/>
    </location>
</feature>
<gene>
    <name evidence="2" type="ORF">AWC27_01085</name>
</gene>
<proteinExistence type="predicted"/>
<sequence>MPTSAAARHMRPVVTPGLSLDQVGEVMSIIGIGFCIGNGLNHPGLAQRFGMRRLAAAALAVNTAKMRDAGLAVPTVGRGHERRGHEQQRRVPLDRDHAFGPRGRVDAELPDGLLGSSEAMGGDLSGGFGRARRAETRTAGAVGGGVDSRCGAGDDGGRSRVNGYSR</sequence>
<feature type="region of interest" description="Disordered" evidence="1">
    <location>
        <begin position="96"/>
        <end position="120"/>
    </location>
</feature>
<dbReference type="AlphaFoldDB" id="A0A1X2FCW0"/>
<evidence type="ECO:0000256" key="1">
    <source>
        <dbReference type="SAM" id="MobiDB-lite"/>
    </source>
</evidence>
<keyword evidence="3" id="KW-1185">Reference proteome</keyword>
<accession>A0A1X2FCW0</accession>
<dbReference type="RefSeq" id="WP_085669151.1">
    <property type="nucleotide sequence ID" value="NZ_JACKRU010000193.1"/>
</dbReference>
<evidence type="ECO:0000313" key="2">
    <source>
        <dbReference type="EMBL" id="ORX16217.1"/>
    </source>
</evidence>
<evidence type="ECO:0000313" key="3">
    <source>
        <dbReference type="Proteomes" id="UP000193317"/>
    </source>
</evidence>
<name>A0A1X2FCW0_MYCSZ</name>
<organism evidence="2 3">
    <name type="scientific">Mycobacterium szulgai</name>
    <dbReference type="NCBI Taxonomy" id="1787"/>
    <lineage>
        <taxon>Bacteria</taxon>
        <taxon>Bacillati</taxon>
        <taxon>Actinomycetota</taxon>
        <taxon>Actinomycetes</taxon>
        <taxon>Mycobacteriales</taxon>
        <taxon>Mycobacteriaceae</taxon>
        <taxon>Mycobacterium</taxon>
    </lineage>
</organism>
<dbReference type="EMBL" id="LQPW01000013">
    <property type="protein sequence ID" value="ORX16217.1"/>
    <property type="molecule type" value="Genomic_DNA"/>
</dbReference>
<reference evidence="2 3" key="1">
    <citation type="submission" date="2016-01" db="EMBL/GenBank/DDBJ databases">
        <title>The new phylogeny of the genus Mycobacterium.</title>
        <authorList>
            <person name="Tarcisio F."/>
            <person name="Conor M."/>
            <person name="Antonella G."/>
            <person name="Elisabetta G."/>
            <person name="Giulia F.S."/>
            <person name="Sara T."/>
            <person name="Anna F."/>
            <person name="Clotilde B."/>
            <person name="Roberto B."/>
            <person name="Veronica D.S."/>
            <person name="Fabio R."/>
            <person name="Monica P."/>
            <person name="Olivier J."/>
            <person name="Enrico T."/>
            <person name="Nicola S."/>
        </authorList>
    </citation>
    <scope>NUCLEOTIDE SEQUENCE [LARGE SCALE GENOMIC DNA]</scope>
    <source>
        <strain evidence="2 3">DSM 44166</strain>
    </source>
</reference>
<protein>
    <submittedName>
        <fullName evidence="2">Uncharacterized protein</fullName>
    </submittedName>
</protein>
<comment type="caution">
    <text evidence="2">The sequence shown here is derived from an EMBL/GenBank/DDBJ whole genome shotgun (WGS) entry which is preliminary data.</text>
</comment>
<feature type="compositionally biased region" description="Basic and acidic residues" evidence="1">
    <location>
        <begin position="96"/>
        <end position="107"/>
    </location>
</feature>